<dbReference type="GO" id="GO:0030313">
    <property type="term" value="C:cell envelope"/>
    <property type="evidence" value="ECO:0007669"/>
    <property type="project" value="UniProtKB-SubCell"/>
</dbReference>
<dbReference type="InterPro" id="IPR013740">
    <property type="entry name" value="Redoxin"/>
</dbReference>
<dbReference type="InterPro" id="IPR013766">
    <property type="entry name" value="Thioredoxin_domain"/>
</dbReference>
<keyword evidence="4" id="KW-0676">Redox-active center</keyword>
<dbReference type="PANTHER" id="PTHR42852:SF6">
    <property type="entry name" value="THIOL:DISULFIDE INTERCHANGE PROTEIN DSBE"/>
    <property type="match status" value="1"/>
</dbReference>
<dbReference type="PANTHER" id="PTHR42852">
    <property type="entry name" value="THIOL:DISULFIDE INTERCHANGE PROTEIN DSBE"/>
    <property type="match status" value="1"/>
</dbReference>
<reference evidence="6 7" key="1">
    <citation type="submission" date="2016-04" db="EMBL/GenBank/DDBJ databases">
        <title>Draft genome sequence of freshwater magnetotactic bacteria Magnetospirillum marisnigri SP-1 and Magnetospirillum moscoviense BB-1.</title>
        <authorList>
            <person name="Koziaeva V."/>
            <person name="Dziuba M.V."/>
            <person name="Ivanov T.M."/>
            <person name="Kuznetsov B."/>
            <person name="Grouzdev D.S."/>
        </authorList>
    </citation>
    <scope>NUCLEOTIDE SEQUENCE [LARGE SCALE GENOMIC DNA]</scope>
    <source>
        <strain evidence="6 7">BB-1</strain>
    </source>
</reference>
<keyword evidence="2" id="KW-0201">Cytochrome c-type biogenesis</keyword>
<evidence type="ECO:0000313" key="7">
    <source>
        <dbReference type="Proteomes" id="UP000078543"/>
    </source>
</evidence>
<dbReference type="STRING" id="1437059.A6A05_03475"/>
<comment type="subcellular location">
    <subcellularLocation>
        <location evidence="1">Cell envelope</location>
    </subcellularLocation>
</comment>
<evidence type="ECO:0000313" key="6">
    <source>
        <dbReference type="EMBL" id="OAN47897.1"/>
    </source>
</evidence>
<dbReference type="EMBL" id="LWQU01000163">
    <property type="protein sequence ID" value="OAN47897.1"/>
    <property type="molecule type" value="Genomic_DNA"/>
</dbReference>
<name>A0A178MI93_9PROT</name>
<comment type="caution">
    <text evidence="6">The sequence shown here is derived from an EMBL/GenBank/DDBJ whole genome shotgun (WGS) entry which is preliminary data.</text>
</comment>
<dbReference type="InterPro" id="IPR017937">
    <property type="entry name" value="Thioredoxin_CS"/>
</dbReference>
<evidence type="ECO:0000256" key="2">
    <source>
        <dbReference type="ARBA" id="ARBA00022748"/>
    </source>
</evidence>
<evidence type="ECO:0000256" key="4">
    <source>
        <dbReference type="ARBA" id="ARBA00023284"/>
    </source>
</evidence>
<evidence type="ECO:0000256" key="1">
    <source>
        <dbReference type="ARBA" id="ARBA00004196"/>
    </source>
</evidence>
<keyword evidence="7" id="KW-1185">Reference proteome</keyword>
<sequence>MRRRDLLVGLAAAGLIRPTAAAKVEQGLFVHDRPRPVAALDIRDNQGQMAGFDSLAGQPALVNLWASWCLPCVAELPALDRLKPLIEPEGARIMALCLDRSGAIGAVNTYARLGIRNLAVHVDHHRRAGEVLGAPVLPTTLLMDRSGHEVARFVGPAQWDGPEAMALMRALIKGQTLNPAMAPPPPAKTTTAP</sequence>
<accession>A0A178MI93</accession>
<evidence type="ECO:0000256" key="3">
    <source>
        <dbReference type="ARBA" id="ARBA00023157"/>
    </source>
</evidence>
<keyword evidence="3" id="KW-1015">Disulfide bond</keyword>
<gene>
    <name evidence="6" type="ORF">A6A05_03475</name>
</gene>
<dbReference type="GO" id="GO:0015036">
    <property type="term" value="F:disulfide oxidoreductase activity"/>
    <property type="evidence" value="ECO:0007669"/>
    <property type="project" value="UniProtKB-ARBA"/>
</dbReference>
<dbReference type="OrthoDB" id="9799347at2"/>
<dbReference type="Gene3D" id="3.40.30.10">
    <property type="entry name" value="Glutaredoxin"/>
    <property type="match status" value="1"/>
</dbReference>
<dbReference type="GO" id="GO:0016853">
    <property type="term" value="F:isomerase activity"/>
    <property type="evidence" value="ECO:0007669"/>
    <property type="project" value="UniProtKB-KW"/>
</dbReference>
<dbReference type="SUPFAM" id="SSF52833">
    <property type="entry name" value="Thioredoxin-like"/>
    <property type="match status" value="1"/>
</dbReference>
<dbReference type="Pfam" id="PF08534">
    <property type="entry name" value="Redoxin"/>
    <property type="match status" value="1"/>
</dbReference>
<dbReference type="RefSeq" id="WP_068503114.1">
    <property type="nucleotide sequence ID" value="NZ_LWQU01000163.1"/>
</dbReference>
<dbReference type="PROSITE" id="PS51352">
    <property type="entry name" value="THIOREDOXIN_2"/>
    <property type="match status" value="1"/>
</dbReference>
<proteinExistence type="predicted"/>
<evidence type="ECO:0000259" key="5">
    <source>
        <dbReference type="PROSITE" id="PS51352"/>
    </source>
</evidence>
<dbReference type="PROSITE" id="PS00194">
    <property type="entry name" value="THIOREDOXIN_1"/>
    <property type="match status" value="1"/>
</dbReference>
<dbReference type="InterPro" id="IPR036249">
    <property type="entry name" value="Thioredoxin-like_sf"/>
</dbReference>
<protein>
    <submittedName>
        <fullName evidence="6">Thiol-disulfide isomerase</fullName>
    </submittedName>
</protein>
<organism evidence="6 7">
    <name type="scientific">Magnetospirillum moscoviense</name>
    <dbReference type="NCBI Taxonomy" id="1437059"/>
    <lineage>
        <taxon>Bacteria</taxon>
        <taxon>Pseudomonadati</taxon>
        <taxon>Pseudomonadota</taxon>
        <taxon>Alphaproteobacteria</taxon>
        <taxon>Rhodospirillales</taxon>
        <taxon>Rhodospirillaceae</taxon>
        <taxon>Magnetospirillum</taxon>
    </lineage>
</organism>
<feature type="domain" description="Thioredoxin" evidence="5">
    <location>
        <begin position="6"/>
        <end position="173"/>
    </location>
</feature>
<dbReference type="InterPro" id="IPR050553">
    <property type="entry name" value="Thioredoxin_ResA/DsbE_sf"/>
</dbReference>
<dbReference type="GO" id="GO:0017004">
    <property type="term" value="P:cytochrome complex assembly"/>
    <property type="evidence" value="ECO:0007669"/>
    <property type="project" value="UniProtKB-KW"/>
</dbReference>
<dbReference type="Proteomes" id="UP000078543">
    <property type="component" value="Unassembled WGS sequence"/>
</dbReference>
<dbReference type="AlphaFoldDB" id="A0A178MI93"/>
<keyword evidence="6" id="KW-0413">Isomerase</keyword>
<dbReference type="CDD" id="cd02966">
    <property type="entry name" value="TlpA_like_family"/>
    <property type="match status" value="1"/>
</dbReference>